<evidence type="ECO:0000256" key="5">
    <source>
        <dbReference type="ARBA" id="ARBA00023187"/>
    </source>
</evidence>
<evidence type="ECO:0000259" key="8">
    <source>
        <dbReference type="PROSITE" id="PS50102"/>
    </source>
</evidence>
<dbReference type="GO" id="GO:0005684">
    <property type="term" value="C:U2-type spliceosomal complex"/>
    <property type="evidence" value="ECO:0007669"/>
    <property type="project" value="TreeGrafter"/>
</dbReference>
<protein>
    <recommendedName>
        <fullName evidence="8">RRM domain-containing protein</fullName>
    </recommendedName>
</protein>
<feature type="compositionally biased region" description="Low complexity" evidence="7">
    <location>
        <begin position="347"/>
        <end position="360"/>
    </location>
</feature>
<dbReference type="GO" id="GO:0000398">
    <property type="term" value="P:mRNA splicing, via spliceosome"/>
    <property type="evidence" value="ECO:0007669"/>
    <property type="project" value="InterPro"/>
</dbReference>
<proteinExistence type="inferred from homology"/>
<reference evidence="9" key="1">
    <citation type="submission" date="2023-08" db="EMBL/GenBank/DDBJ databases">
        <authorList>
            <person name="Chen Y."/>
            <person name="Shah S."/>
            <person name="Dougan E. K."/>
            <person name="Thang M."/>
            <person name="Chan C."/>
        </authorList>
    </citation>
    <scope>NUCLEOTIDE SEQUENCE</scope>
</reference>
<dbReference type="InterPro" id="IPR034392">
    <property type="entry name" value="TatSF1-like_RRM1"/>
</dbReference>
<dbReference type="Gene3D" id="3.30.70.330">
    <property type="match status" value="2"/>
</dbReference>
<dbReference type="FunFam" id="3.30.70.330:FF:000105">
    <property type="entry name" value="HIV Tat-specific factor 1 homolog"/>
    <property type="match status" value="1"/>
</dbReference>
<comment type="similarity">
    <text evidence="1">Belongs to the HTATSF1 family.</text>
</comment>
<dbReference type="SMART" id="SM00360">
    <property type="entry name" value="RRM"/>
    <property type="match status" value="2"/>
</dbReference>
<feature type="region of interest" description="Disordered" evidence="7">
    <location>
        <begin position="334"/>
        <end position="377"/>
    </location>
</feature>
<dbReference type="InterPro" id="IPR034393">
    <property type="entry name" value="TatSF1-like"/>
</dbReference>
<accession>A0AA36IFF0</accession>
<dbReference type="InterPro" id="IPR035979">
    <property type="entry name" value="RBD_domain_sf"/>
</dbReference>
<comment type="caution">
    <text evidence="9">The sequence shown here is derived from an EMBL/GenBank/DDBJ whole genome shotgun (WGS) entry which is preliminary data.</text>
</comment>
<keyword evidence="2" id="KW-0507">mRNA processing</keyword>
<dbReference type="PANTHER" id="PTHR15608">
    <property type="entry name" value="SPLICING FACTOR U2AF-ASSOCIATED PROTEIN 2"/>
    <property type="match status" value="1"/>
</dbReference>
<evidence type="ECO:0000256" key="4">
    <source>
        <dbReference type="ARBA" id="ARBA00022884"/>
    </source>
</evidence>
<evidence type="ECO:0000256" key="7">
    <source>
        <dbReference type="SAM" id="MobiDB-lite"/>
    </source>
</evidence>
<dbReference type="PROSITE" id="PS50102">
    <property type="entry name" value="RRM"/>
    <property type="match status" value="1"/>
</dbReference>
<feature type="domain" description="RRM" evidence="8">
    <location>
        <begin position="95"/>
        <end position="181"/>
    </location>
</feature>
<dbReference type="InterPro" id="IPR003954">
    <property type="entry name" value="RRM_euk-type"/>
</dbReference>
<dbReference type="PANTHER" id="PTHR15608:SF0">
    <property type="entry name" value="HIV TAT-SPECIFIC FACTOR 1"/>
    <property type="match status" value="1"/>
</dbReference>
<dbReference type="GO" id="GO:0003723">
    <property type="term" value="F:RNA binding"/>
    <property type="evidence" value="ECO:0007669"/>
    <property type="project" value="UniProtKB-UniRule"/>
</dbReference>
<evidence type="ECO:0000256" key="3">
    <source>
        <dbReference type="ARBA" id="ARBA00022737"/>
    </source>
</evidence>
<gene>
    <name evidence="9" type="ORF">EVOR1521_LOCUS12877</name>
</gene>
<dbReference type="Pfam" id="PF00076">
    <property type="entry name" value="RRM_1"/>
    <property type="match status" value="1"/>
</dbReference>
<keyword evidence="3" id="KW-0677">Repeat</keyword>
<dbReference type="AlphaFoldDB" id="A0AA36IFF0"/>
<dbReference type="InterPro" id="IPR000504">
    <property type="entry name" value="RRM_dom"/>
</dbReference>
<keyword evidence="4 6" id="KW-0694">RNA-binding</keyword>
<keyword evidence="10" id="KW-1185">Reference proteome</keyword>
<dbReference type="InterPro" id="IPR012677">
    <property type="entry name" value="Nucleotide-bd_a/b_plait_sf"/>
</dbReference>
<evidence type="ECO:0000256" key="1">
    <source>
        <dbReference type="ARBA" id="ARBA00007747"/>
    </source>
</evidence>
<dbReference type="EMBL" id="CAUJNA010001391">
    <property type="protein sequence ID" value="CAJ1386631.1"/>
    <property type="molecule type" value="Genomic_DNA"/>
</dbReference>
<keyword evidence="5" id="KW-0508">mRNA splicing</keyword>
<dbReference type="SMART" id="SM00361">
    <property type="entry name" value="RRM_1"/>
    <property type="match status" value="1"/>
</dbReference>
<organism evidence="9 10">
    <name type="scientific">Effrenium voratum</name>
    <dbReference type="NCBI Taxonomy" id="2562239"/>
    <lineage>
        <taxon>Eukaryota</taxon>
        <taxon>Sar</taxon>
        <taxon>Alveolata</taxon>
        <taxon>Dinophyceae</taxon>
        <taxon>Suessiales</taxon>
        <taxon>Symbiodiniaceae</taxon>
        <taxon>Effrenium</taxon>
    </lineage>
</organism>
<evidence type="ECO:0000313" key="10">
    <source>
        <dbReference type="Proteomes" id="UP001178507"/>
    </source>
</evidence>
<sequence>MTPEEQEAALEELFQEAAKGGSLGAGPMEPQRKVAAELAAEKVAGKVAQQVAKAAQAAEQLDPEKEAKRRKRREYRERKKLKHQAGVFIRAKENPNVYVSGLPPDVTAQELEPLFKRAGVLKLDVETCTSKIRIYTGEDGRCKGDALVTFANAASVELAVTFLHEYEIRAGCRICVQQADFEEAEKKDAKLSTEKLKELAAQRKPEDQRAKYLAAKNTLKEAVSWSGEMDDGTGRRIVILRHMFSPEEAEKEGQQFYDELAEEVKGECDKIGQVTRVTPIERHLQGIVCVKFKLSSEAEECIRVMDGRFFGGRTVEAAFYDGKTDLKAFGVKDELPEPPGPERKVVASPAPVRAEAAPEAPEAPPAAPEELEAEAPEIQQAYDAMFEHQSSDDEDLVVRTE</sequence>
<dbReference type="Proteomes" id="UP001178507">
    <property type="component" value="Unassembled WGS sequence"/>
</dbReference>
<evidence type="ECO:0000313" key="9">
    <source>
        <dbReference type="EMBL" id="CAJ1386631.1"/>
    </source>
</evidence>
<evidence type="ECO:0000256" key="2">
    <source>
        <dbReference type="ARBA" id="ARBA00022664"/>
    </source>
</evidence>
<name>A0AA36IFF0_9DINO</name>
<evidence type="ECO:0000256" key="6">
    <source>
        <dbReference type="PROSITE-ProRule" id="PRU00176"/>
    </source>
</evidence>
<feature type="compositionally biased region" description="Basic and acidic residues" evidence="7">
    <location>
        <begin position="334"/>
        <end position="345"/>
    </location>
</feature>
<dbReference type="GO" id="GO:0005686">
    <property type="term" value="C:U2 snRNP"/>
    <property type="evidence" value="ECO:0007669"/>
    <property type="project" value="TreeGrafter"/>
</dbReference>
<dbReference type="CDD" id="cd12281">
    <property type="entry name" value="RRM1_TatSF1_like"/>
    <property type="match status" value="1"/>
</dbReference>
<feature type="compositionally biased region" description="Basic residues" evidence="7">
    <location>
        <begin position="68"/>
        <end position="79"/>
    </location>
</feature>
<feature type="region of interest" description="Disordered" evidence="7">
    <location>
        <begin position="56"/>
        <end position="79"/>
    </location>
</feature>
<dbReference type="SUPFAM" id="SSF54928">
    <property type="entry name" value="RNA-binding domain, RBD"/>
    <property type="match status" value="2"/>
</dbReference>